<accession>A0A0L6CLD0</accession>
<evidence type="ECO:0000313" key="4">
    <source>
        <dbReference type="Proteomes" id="UP000037397"/>
    </source>
</evidence>
<dbReference type="OrthoDB" id="3365660at2"/>
<gene>
    <name evidence="3" type="ORF">VV01_18005</name>
</gene>
<dbReference type="Pfam" id="PF08327">
    <property type="entry name" value="AHSA1"/>
    <property type="match status" value="1"/>
</dbReference>
<dbReference type="STRING" id="1631356.VV01_18005"/>
<protein>
    <submittedName>
        <fullName evidence="3">Polyketide cyclase</fullName>
    </submittedName>
</protein>
<evidence type="ECO:0000259" key="2">
    <source>
        <dbReference type="Pfam" id="PF08327"/>
    </source>
</evidence>
<dbReference type="AlphaFoldDB" id="A0A0L6CLD0"/>
<dbReference type="InterPro" id="IPR023393">
    <property type="entry name" value="START-like_dom_sf"/>
</dbReference>
<organism evidence="3 4">
    <name type="scientific">Luteipulveratus halotolerans</name>
    <dbReference type="NCBI Taxonomy" id="1631356"/>
    <lineage>
        <taxon>Bacteria</taxon>
        <taxon>Bacillati</taxon>
        <taxon>Actinomycetota</taxon>
        <taxon>Actinomycetes</taxon>
        <taxon>Micrococcales</taxon>
        <taxon>Dermacoccaceae</taxon>
        <taxon>Luteipulveratus</taxon>
    </lineage>
</organism>
<dbReference type="Proteomes" id="UP000037397">
    <property type="component" value="Unassembled WGS sequence"/>
</dbReference>
<feature type="domain" description="Activator of Hsp90 ATPase homologue 1/2-like C-terminal" evidence="2">
    <location>
        <begin position="12"/>
        <end position="129"/>
    </location>
</feature>
<name>A0A0L6CLD0_9MICO</name>
<comment type="similarity">
    <text evidence="1">Belongs to the AHA1 family.</text>
</comment>
<keyword evidence="4" id="KW-1185">Reference proteome</keyword>
<dbReference type="InterPro" id="IPR013538">
    <property type="entry name" value="ASHA1/2-like_C"/>
</dbReference>
<evidence type="ECO:0000256" key="1">
    <source>
        <dbReference type="ARBA" id="ARBA00006817"/>
    </source>
</evidence>
<dbReference type="SUPFAM" id="SSF55961">
    <property type="entry name" value="Bet v1-like"/>
    <property type="match status" value="1"/>
</dbReference>
<reference evidence="4" key="1">
    <citation type="submission" date="2015-03" db="EMBL/GenBank/DDBJ databases">
        <title>Luteipulveratus halotolerans sp. nov., a novel actinobacterium (Dermacoccaceae) from Sarawak, Malaysia.</title>
        <authorList>
            <person name="Juboi H."/>
            <person name="Basik A."/>
            <person name="Shamsul S.S."/>
            <person name="Arnold P."/>
            <person name="Schmitt E.K."/>
            <person name="Sanglier J.-J."/>
            <person name="Yeo T."/>
        </authorList>
    </citation>
    <scope>NUCLEOTIDE SEQUENCE [LARGE SCALE GENOMIC DNA]</scope>
    <source>
        <strain evidence="4">C296001</strain>
    </source>
</reference>
<dbReference type="PATRIC" id="fig|1631356.3.peg.3588"/>
<comment type="caution">
    <text evidence="3">The sequence shown here is derived from an EMBL/GenBank/DDBJ whole genome shotgun (WGS) entry which is preliminary data.</text>
</comment>
<evidence type="ECO:0000313" key="3">
    <source>
        <dbReference type="EMBL" id="KNX38606.1"/>
    </source>
</evidence>
<dbReference type="Gene3D" id="3.30.530.20">
    <property type="match status" value="1"/>
</dbReference>
<dbReference type="EMBL" id="LAIR01000002">
    <property type="protein sequence ID" value="KNX38606.1"/>
    <property type="molecule type" value="Genomic_DNA"/>
</dbReference>
<sequence>MVDILHQVGVEAPAQQVYDALTTLDGLRGWWTDDTTGSADVGGIVEFRFPAGGFDMKVFDSTPGEHVRWEVVDGPDEWIGTTIDWALRDEDGWTTVNFTHAGWREPVEFMHHCSTKWGTYLVSLKQLVEDGRGAPSPRDVKIIRWEVEAAAAS</sequence>
<proteinExistence type="inferred from homology"/>
<dbReference type="CDD" id="cd07814">
    <property type="entry name" value="SRPBCC_CalC_Aha1-like"/>
    <property type="match status" value="1"/>
</dbReference>
<dbReference type="RefSeq" id="WP_050671089.1">
    <property type="nucleotide sequence ID" value="NZ_LAIR01000002.1"/>
</dbReference>